<keyword evidence="1" id="KW-0732">Signal</keyword>
<evidence type="ECO:0000313" key="2">
    <source>
        <dbReference type="EMBL" id="MBJ7266091.1"/>
    </source>
</evidence>
<sequence length="181" mass="19728">MKVFLSMLYILAVLFSGTSSASGEDKSEYDGLNEYCRGVAASLTVLAGLTPSTLLSRTIMLTVSGASEYMADELMSTKCEKNLTEWNDYYKENPIDYNEFVRDACDGNPLTCPGGGTWAVGNPQDCSYYITCMPDNPALGGAFSVNDLIMSVSHFKTSWDDNTWYVDKDGFPSYADGIGSP</sequence>
<keyword evidence="5" id="KW-1185">Reference proteome</keyword>
<evidence type="ECO:0000313" key="5">
    <source>
        <dbReference type="Proteomes" id="UP000655994"/>
    </source>
</evidence>
<name>A0A8I1KHV7_9GAMM</name>
<dbReference type="RefSeq" id="WP_199493905.1">
    <property type="nucleotide sequence ID" value="NZ_JAEMOO010000005.1"/>
</dbReference>
<dbReference type="EMBL" id="JAEMOS010000011">
    <property type="protein sequence ID" value="MBJ7266091.1"/>
    <property type="molecule type" value="Genomic_DNA"/>
</dbReference>
<accession>A0A8I1KHV7</accession>
<reference evidence="3 5" key="1">
    <citation type="submission" date="2020-09" db="EMBL/GenBank/DDBJ databases">
        <title>Draft Genomes of Bacterial Isolates from North Pond Shallow Sediments.</title>
        <authorList>
            <person name="Kiel Reese B."/>
            <person name="Mullis M."/>
            <person name="Weisend R.E."/>
        </authorList>
    </citation>
    <scope>NUCLEOTIDE SEQUENCE</scope>
    <source>
        <strain evidence="3">KJE-2</strain>
        <strain evidence="2 5">KJE-3</strain>
    </source>
</reference>
<evidence type="ECO:0000256" key="1">
    <source>
        <dbReference type="SAM" id="SignalP"/>
    </source>
</evidence>
<dbReference type="EMBL" id="JAEMOP010000009">
    <property type="protein sequence ID" value="MBJ7316230.1"/>
    <property type="molecule type" value="Genomic_DNA"/>
</dbReference>
<gene>
    <name evidence="2" type="ORF">JHC10_03935</name>
    <name evidence="3" type="ORF">JHC11_09585</name>
</gene>
<protein>
    <submittedName>
        <fullName evidence="3">Uncharacterized protein</fullName>
    </submittedName>
</protein>
<feature type="signal peptide" evidence="1">
    <location>
        <begin position="1"/>
        <end position="21"/>
    </location>
</feature>
<feature type="chain" id="PRO_5034152841" evidence="1">
    <location>
        <begin position="22"/>
        <end position="181"/>
    </location>
</feature>
<organism evidence="3 4">
    <name type="scientific">Idiomarina abyssalis</name>
    <dbReference type="NCBI Taxonomy" id="86102"/>
    <lineage>
        <taxon>Bacteria</taxon>
        <taxon>Pseudomonadati</taxon>
        <taxon>Pseudomonadota</taxon>
        <taxon>Gammaproteobacteria</taxon>
        <taxon>Alteromonadales</taxon>
        <taxon>Idiomarinaceae</taxon>
        <taxon>Idiomarina</taxon>
    </lineage>
</organism>
<evidence type="ECO:0000313" key="4">
    <source>
        <dbReference type="Proteomes" id="UP000621390"/>
    </source>
</evidence>
<evidence type="ECO:0000313" key="3">
    <source>
        <dbReference type="EMBL" id="MBJ7316230.1"/>
    </source>
</evidence>
<dbReference type="AlphaFoldDB" id="A0A8I1KHV7"/>
<proteinExistence type="predicted"/>
<dbReference type="Proteomes" id="UP000621390">
    <property type="component" value="Unassembled WGS sequence"/>
</dbReference>
<comment type="caution">
    <text evidence="3">The sequence shown here is derived from an EMBL/GenBank/DDBJ whole genome shotgun (WGS) entry which is preliminary data.</text>
</comment>
<dbReference type="Proteomes" id="UP000655994">
    <property type="component" value="Unassembled WGS sequence"/>
</dbReference>